<proteinExistence type="predicted"/>
<dbReference type="GO" id="GO:0005783">
    <property type="term" value="C:endoplasmic reticulum"/>
    <property type="evidence" value="ECO:0007669"/>
    <property type="project" value="TreeGrafter"/>
</dbReference>
<dbReference type="InterPro" id="IPR001810">
    <property type="entry name" value="F-box_dom"/>
</dbReference>
<feature type="domain" description="Fe2OG dioxygenase" evidence="7">
    <location>
        <begin position="133"/>
        <end position="248"/>
    </location>
</feature>
<dbReference type="InterPro" id="IPR044862">
    <property type="entry name" value="Pro_4_hyd_alph_FE2OG_OXY"/>
</dbReference>
<dbReference type="SUPFAM" id="SSF81383">
    <property type="entry name" value="F-box domain"/>
    <property type="match status" value="1"/>
</dbReference>
<dbReference type="AlphaFoldDB" id="A0AAW2ZM90"/>
<dbReference type="InterPro" id="IPR036047">
    <property type="entry name" value="F-box-like_dom_sf"/>
</dbReference>
<evidence type="ECO:0000256" key="4">
    <source>
        <dbReference type="ARBA" id="ARBA00023002"/>
    </source>
</evidence>
<dbReference type="InterPro" id="IPR005123">
    <property type="entry name" value="Oxoglu/Fe-dep_dioxygenase_dom"/>
</dbReference>
<dbReference type="Pfam" id="PF13640">
    <property type="entry name" value="2OG-FeII_Oxy_3"/>
    <property type="match status" value="1"/>
</dbReference>
<evidence type="ECO:0000256" key="5">
    <source>
        <dbReference type="ARBA" id="ARBA00023004"/>
    </source>
</evidence>
<dbReference type="PANTHER" id="PTHR10869:SF236">
    <property type="entry name" value="PROLYL 4-HYDROXYLASE ALPHA SUBUNIT DOMAIN-CONTAINING PROTEIN"/>
    <property type="match status" value="1"/>
</dbReference>
<comment type="cofactor">
    <cofactor evidence="1">
        <name>L-ascorbate</name>
        <dbReference type="ChEBI" id="CHEBI:38290"/>
    </cofactor>
</comment>
<keyword evidence="5" id="KW-0408">Iron</keyword>
<keyword evidence="3" id="KW-0223">Dioxygenase</keyword>
<comment type="caution">
    <text evidence="8">The sequence shown here is derived from an EMBL/GenBank/DDBJ whole genome shotgun (WGS) entry which is preliminary data.</text>
</comment>
<evidence type="ECO:0000313" key="8">
    <source>
        <dbReference type="EMBL" id="KAL0489787.1"/>
    </source>
</evidence>
<dbReference type="GO" id="GO:0031418">
    <property type="term" value="F:L-ascorbic acid binding"/>
    <property type="evidence" value="ECO:0007669"/>
    <property type="project" value="InterPro"/>
</dbReference>
<evidence type="ECO:0000259" key="6">
    <source>
        <dbReference type="PROSITE" id="PS50181"/>
    </source>
</evidence>
<dbReference type="Gene3D" id="2.60.120.620">
    <property type="entry name" value="q2cbj1_9rhob like domain"/>
    <property type="match status" value="1"/>
</dbReference>
<keyword evidence="2" id="KW-0479">Metal-binding</keyword>
<evidence type="ECO:0000259" key="7">
    <source>
        <dbReference type="PROSITE" id="PS51471"/>
    </source>
</evidence>
<protein>
    <submittedName>
        <fullName evidence="8">Prolyl 4-hydroxylase</fullName>
    </submittedName>
</protein>
<organism evidence="8 9">
    <name type="scientific">Acrasis kona</name>
    <dbReference type="NCBI Taxonomy" id="1008807"/>
    <lineage>
        <taxon>Eukaryota</taxon>
        <taxon>Discoba</taxon>
        <taxon>Heterolobosea</taxon>
        <taxon>Tetramitia</taxon>
        <taxon>Eutetramitia</taxon>
        <taxon>Acrasidae</taxon>
        <taxon>Acrasis</taxon>
    </lineage>
</organism>
<name>A0AAW2ZM90_9EUKA</name>
<gene>
    <name evidence="8" type="ORF">AKO1_009252</name>
</gene>
<dbReference type="GO" id="GO:0005506">
    <property type="term" value="F:iron ion binding"/>
    <property type="evidence" value="ECO:0007669"/>
    <property type="project" value="InterPro"/>
</dbReference>
<dbReference type="SMART" id="SM00702">
    <property type="entry name" value="P4Hc"/>
    <property type="match status" value="1"/>
</dbReference>
<evidence type="ECO:0000256" key="1">
    <source>
        <dbReference type="ARBA" id="ARBA00001961"/>
    </source>
</evidence>
<dbReference type="Gene3D" id="1.20.1280.50">
    <property type="match status" value="1"/>
</dbReference>
<keyword evidence="4" id="KW-0560">Oxidoreductase</keyword>
<accession>A0AAW2ZM90</accession>
<dbReference type="PANTHER" id="PTHR10869">
    <property type="entry name" value="PROLYL 4-HYDROXYLASE ALPHA SUBUNIT"/>
    <property type="match status" value="1"/>
</dbReference>
<evidence type="ECO:0000313" key="9">
    <source>
        <dbReference type="Proteomes" id="UP001431209"/>
    </source>
</evidence>
<dbReference type="Proteomes" id="UP001431209">
    <property type="component" value="Unassembled WGS sequence"/>
</dbReference>
<sequence length="496" mass="57038">MGNKEGRKEPSVGYNFHYLKPLYQNAQINTKPRVSNLKVPDENAICYLLEDVLTNEECKYYIEQSELLGYETLNKEYPKEYRDNDRVLVKSFDLAEQLYNKVFKSNVQFFDDLRRSEIKPFGFKNEGIWVPTNLNEVIKFAKYQPGAKFRPHMDNCVAKGPDDRSIFTVIIYLNNDFEGGGTKFHQRPKGELPFIDDSTQDSTSSSNIKPEAGSVLLFNHDVLHEGLQVIKGTKYIMKCELMFKRVTTSGSILCESDLSSFLKSSVLYSNAHHLEVNGDLYSSTMEYLEALNIQVNHSSSIDSHSYPEDNIMSLPSEVILIIMSFASIDVLLNCSKVNRKLNYYSCESSIWRKLYLQDFGLLPDHITNKNWYSNYRDRHRASKNQGVPIVVLGTFYSSIGWSHCLEPLRKIESVSVNFDHPHFFDAATFAVGEKAYDSNVPGIYIQSHGVIRARKELTFWSNEYYRPHLHLVALDHELTGNVHKAYHQSEIKISFS</sequence>
<dbReference type="Pfam" id="PF12937">
    <property type="entry name" value="F-box-like"/>
    <property type="match status" value="1"/>
</dbReference>
<dbReference type="EMBL" id="JAOPGA020001603">
    <property type="protein sequence ID" value="KAL0489787.1"/>
    <property type="molecule type" value="Genomic_DNA"/>
</dbReference>
<evidence type="ECO:0000256" key="3">
    <source>
        <dbReference type="ARBA" id="ARBA00022964"/>
    </source>
</evidence>
<dbReference type="SMART" id="SM00256">
    <property type="entry name" value="FBOX"/>
    <property type="match status" value="1"/>
</dbReference>
<keyword evidence="9" id="KW-1185">Reference proteome</keyword>
<dbReference type="InterPro" id="IPR006620">
    <property type="entry name" value="Pro_4_hyd_alph"/>
</dbReference>
<dbReference type="InterPro" id="IPR045054">
    <property type="entry name" value="P4HA-like"/>
</dbReference>
<dbReference type="GO" id="GO:0004656">
    <property type="term" value="F:procollagen-proline 4-dioxygenase activity"/>
    <property type="evidence" value="ECO:0007669"/>
    <property type="project" value="TreeGrafter"/>
</dbReference>
<evidence type="ECO:0000256" key="2">
    <source>
        <dbReference type="ARBA" id="ARBA00022723"/>
    </source>
</evidence>
<dbReference type="PROSITE" id="PS51471">
    <property type="entry name" value="FE2OG_OXY"/>
    <property type="match status" value="1"/>
</dbReference>
<dbReference type="PROSITE" id="PS50181">
    <property type="entry name" value="FBOX"/>
    <property type="match status" value="1"/>
</dbReference>
<reference evidence="8 9" key="1">
    <citation type="submission" date="2024-03" db="EMBL/GenBank/DDBJ databases">
        <title>The Acrasis kona genome and developmental transcriptomes reveal deep origins of eukaryotic multicellular pathways.</title>
        <authorList>
            <person name="Sheikh S."/>
            <person name="Fu C.-J."/>
            <person name="Brown M.W."/>
            <person name="Baldauf S.L."/>
        </authorList>
    </citation>
    <scope>NUCLEOTIDE SEQUENCE [LARGE SCALE GENOMIC DNA]</scope>
    <source>
        <strain evidence="8 9">ATCC MYA-3509</strain>
    </source>
</reference>
<feature type="domain" description="F-box" evidence="6">
    <location>
        <begin position="308"/>
        <end position="354"/>
    </location>
</feature>